<dbReference type="AlphaFoldDB" id="A0A0C2IHE3"/>
<dbReference type="GeneID" id="63681201"/>
<dbReference type="Proteomes" id="UP000031575">
    <property type="component" value="Unassembled WGS sequence"/>
</dbReference>
<dbReference type="RefSeq" id="XP_040616616.1">
    <property type="nucleotide sequence ID" value="XM_040766280.1"/>
</dbReference>
<evidence type="ECO:0000256" key="1">
    <source>
        <dbReference type="SAM" id="MobiDB-lite"/>
    </source>
</evidence>
<protein>
    <submittedName>
        <fullName evidence="2">Uncharacterized protein</fullName>
    </submittedName>
</protein>
<dbReference type="HOGENOM" id="CLU_2544089_0_0_1"/>
<dbReference type="VEuPathDB" id="FungiDB:SPBR_08030"/>
<feature type="region of interest" description="Disordered" evidence="1">
    <location>
        <begin position="1"/>
        <end position="60"/>
    </location>
</feature>
<feature type="compositionally biased region" description="Basic and acidic residues" evidence="1">
    <location>
        <begin position="1"/>
        <end position="35"/>
    </location>
</feature>
<organism evidence="2 3">
    <name type="scientific">Sporothrix brasiliensis 5110</name>
    <dbReference type="NCBI Taxonomy" id="1398154"/>
    <lineage>
        <taxon>Eukaryota</taxon>
        <taxon>Fungi</taxon>
        <taxon>Dikarya</taxon>
        <taxon>Ascomycota</taxon>
        <taxon>Pezizomycotina</taxon>
        <taxon>Sordariomycetes</taxon>
        <taxon>Sordariomycetidae</taxon>
        <taxon>Ophiostomatales</taxon>
        <taxon>Ophiostomataceae</taxon>
        <taxon>Sporothrix</taxon>
    </lineage>
</organism>
<comment type="caution">
    <text evidence="2">The sequence shown here is derived from an EMBL/GenBank/DDBJ whole genome shotgun (WGS) entry which is preliminary data.</text>
</comment>
<keyword evidence="3" id="KW-1185">Reference proteome</keyword>
<proteinExistence type="predicted"/>
<dbReference type="EMBL" id="AWTV01000009">
    <property type="protein sequence ID" value="KIH88606.1"/>
    <property type="molecule type" value="Genomic_DNA"/>
</dbReference>
<gene>
    <name evidence="2" type="ORF">SPBR_08030</name>
</gene>
<reference evidence="2 3" key="1">
    <citation type="journal article" date="2014" name="BMC Genomics">
        <title>Comparative genomics of the major fungal agents of human and animal Sporotrichosis: Sporothrix schenckii and Sporothrix brasiliensis.</title>
        <authorList>
            <person name="Teixeira M.M."/>
            <person name="de Almeida L.G."/>
            <person name="Kubitschek-Barreira P."/>
            <person name="Alves F.L."/>
            <person name="Kioshima E.S."/>
            <person name="Abadio A.K."/>
            <person name="Fernandes L."/>
            <person name="Derengowski L.S."/>
            <person name="Ferreira K.S."/>
            <person name="Souza R.C."/>
            <person name="Ruiz J.C."/>
            <person name="de Andrade N.C."/>
            <person name="Paes H.C."/>
            <person name="Nicola A.M."/>
            <person name="Albuquerque P."/>
            <person name="Gerber A.L."/>
            <person name="Martins V.P."/>
            <person name="Peconick L.D."/>
            <person name="Neto A.V."/>
            <person name="Chaucanez C.B."/>
            <person name="Silva P.A."/>
            <person name="Cunha O.L."/>
            <person name="de Oliveira F.F."/>
            <person name="dos Santos T.C."/>
            <person name="Barros A.L."/>
            <person name="Soares M.A."/>
            <person name="de Oliveira L.M."/>
            <person name="Marini M.M."/>
            <person name="Villalobos-Duno H."/>
            <person name="Cunha M.M."/>
            <person name="de Hoog S."/>
            <person name="da Silveira J.F."/>
            <person name="Henrissat B."/>
            <person name="Nino-Vega G.A."/>
            <person name="Cisalpino P.S."/>
            <person name="Mora-Montes H.M."/>
            <person name="Almeida S.R."/>
            <person name="Stajich J.E."/>
            <person name="Lopes-Bezerra L.M."/>
            <person name="Vasconcelos A.T."/>
            <person name="Felipe M.S."/>
        </authorList>
    </citation>
    <scope>NUCLEOTIDE SEQUENCE [LARGE SCALE GENOMIC DNA]</scope>
    <source>
        <strain evidence="2 3">5110</strain>
    </source>
</reference>
<evidence type="ECO:0000313" key="2">
    <source>
        <dbReference type="EMBL" id="KIH88606.1"/>
    </source>
</evidence>
<accession>A0A0C2IHE3</accession>
<sequence length="83" mass="9064">MEEGTLAHERGEEAATHAKNKDDGRRRLSDGRSYTKSEQGGSDGTGGRVPVLGSGGWQGSGWQTMEVVRPFWPHFPFQMQCAA</sequence>
<feature type="compositionally biased region" description="Gly residues" evidence="1">
    <location>
        <begin position="41"/>
        <end position="59"/>
    </location>
</feature>
<name>A0A0C2IHE3_9PEZI</name>
<evidence type="ECO:0000313" key="3">
    <source>
        <dbReference type="Proteomes" id="UP000031575"/>
    </source>
</evidence>